<gene>
    <name evidence="2" type="ORF">PVAP13_6KG216930</name>
</gene>
<dbReference type="EMBL" id="CM029047">
    <property type="protein sequence ID" value="KAG2582975.1"/>
    <property type="molecule type" value="Genomic_DNA"/>
</dbReference>
<evidence type="ECO:0008006" key="4">
    <source>
        <dbReference type="Google" id="ProtNLM"/>
    </source>
</evidence>
<dbReference type="Gene3D" id="1.10.510.10">
    <property type="entry name" value="Transferase(Phosphotransferase) domain 1"/>
    <property type="match status" value="1"/>
</dbReference>
<evidence type="ECO:0000313" key="2">
    <source>
        <dbReference type="EMBL" id="KAG2582975.1"/>
    </source>
</evidence>
<dbReference type="AlphaFoldDB" id="A0A8T0RCZ6"/>
<proteinExistence type="predicted"/>
<reference evidence="2" key="1">
    <citation type="submission" date="2020-05" db="EMBL/GenBank/DDBJ databases">
        <title>WGS assembly of Panicum virgatum.</title>
        <authorList>
            <person name="Lovell J.T."/>
            <person name="Jenkins J."/>
            <person name="Shu S."/>
            <person name="Juenger T.E."/>
            <person name="Schmutz J."/>
        </authorList>
    </citation>
    <scope>NUCLEOTIDE SEQUENCE</scope>
    <source>
        <strain evidence="2">AP13</strain>
    </source>
</reference>
<name>A0A8T0RCZ6_PANVG</name>
<feature type="signal peptide" evidence="1">
    <location>
        <begin position="1"/>
        <end position="24"/>
    </location>
</feature>
<evidence type="ECO:0000313" key="3">
    <source>
        <dbReference type="Proteomes" id="UP000823388"/>
    </source>
</evidence>
<dbReference type="Proteomes" id="UP000823388">
    <property type="component" value="Chromosome 6K"/>
</dbReference>
<comment type="caution">
    <text evidence="2">The sequence shown here is derived from an EMBL/GenBank/DDBJ whole genome shotgun (WGS) entry which is preliminary data.</text>
</comment>
<sequence>MIFYGLTLIGAILLSFSFQDGAHAAIPEYVSASAKDLIALMLVVDPNSRITISEVGRHAWLHVQGHKMRKIVAY</sequence>
<dbReference type="SUPFAM" id="SSF56112">
    <property type="entry name" value="Protein kinase-like (PK-like)"/>
    <property type="match status" value="1"/>
</dbReference>
<evidence type="ECO:0000256" key="1">
    <source>
        <dbReference type="SAM" id="SignalP"/>
    </source>
</evidence>
<accession>A0A8T0RCZ6</accession>
<keyword evidence="3" id="KW-1185">Reference proteome</keyword>
<keyword evidence="1" id="KW-0732">Signal</keyword>
<feature type="chain" id="PRO_5035858190" description="Protein kinase domain-containing protein" evidence="1">
    <location>
        <begin position="25"/>
        <end position="74"/>
    </location>
</feature>
<organism evidence="2 3">
    <name type="scientific">Panicum virgatum</name>
    <name type="common">Blackwell switchgrass</name>
    <dbReference type="NCBI Taxonomy" id="38727"/>
    <lineage>
        <taxon>Eukaryota</taxon>
        <taxon>Viridiplantae</taxon>
        <taxon>Streptophyta</taxon>
        <taxon>Embryophyta</taxon>
        <taxon>Tracheophyta</taxon>
        <taxon>Spermatophyta</taxon>
        <taxon>Magnoliopsida</taxon>
        <taxon>Liliopsida</taxon>
        <taxon>Poales</taxon>
        <taxon>Poaceae</taxon>
        <taxon>PACMAD clade</taxon>
        <taxon>Panicoideae</taxon>
        <taxon>Panicodae</taxon>
        <taxon>Paniceae</taxon>
        <taxon>Panicinae</taxon>
        <taxon>Panicum</taxon>
        <taxon>Panicum sect. Hiantes</taxon>
    </lineage>
</organism>
<dbReference type="InterPro" id="IPR011009">
    <property type="entry name" value="Kinase-like_dom_sf"/>
</dbReference>
<protein>
    <recommendedName>
        <fullName evidence="4">Protein kinase domain-containing protein</fullName>
    </recommendedName>
</protein>